<dbReference type="AlphaFoldDB" id="A0A6A5GDI2"/>
<dbReference type="RefSeq" id="XP_003095685.2">
    <property type="nucleotide sequence ID" value="XM_003095637.2"/>
</dbReference>
<evidence type="ECO:0000313" key="3">
    <source>
        <dbReference type="Proteomes" id="UP000483820"/>
    </source>
</evidence>
<dbReference type="CTD" id="9813179"/>
<feature type="domain" description="F-box" evidence="1">
    <location>
        <begin position="6"/>
        <end position="54"/>
    </location>
</feature>
<name>A0A6A5GDI2_CAERE</name>
<dbReference type="PANTHER" id="PTHR21503:SF52">
    <property type="entry name" value="F-BOX DOMAIN-CONTAINING PROTEIN"/>
    <property type="match status" value="1"/>
</dbReference>
<gene>
    <name evidence="2" type="ORF">GCK72_019676</name>
</gene>
<evidence type="ECO:0000313" key="2">
    <source>
        <dbReference type="EMBL" id="KAF1753120.1"/>
    </source>
</evidence>
<evidence type="ECO:0000259" key="1">
    <source>
        <dbReference type="PROSITE" id="PS50181"/>
    </source>
</evidence>
<dbReference type="EMBL" id="WUAV01000005">
    <property type="protein sequence ID" value="KAF1753120.1"/>
    <property type="molecule type" value="Genomic_DNA"/>
</dbReference>
<reference evidence="2 3" key="1">
    <citation type="submission" date="2019-12" db="EMBL/GenBank/DDBJ databases">
        <title>Chromosome-level assembly of the Caenorhabditis remanei genome.</title>
        <authorList>
            <person name="Teterina A.A."/>
            <person name="Willis J.H."/>
            <person name="Phillips P.C."/>
        </authorList>
    </citation>
    <scope>NUCLEOTIDE SEQUENCE [LARGE SCALE GENOMIC DNA]</scope>
    <source>
        <strain evidence="2 3">PX506</strain>
        <tissue evidence="2">Whole organism</tissue>
    </source>
</reference>
<sequence>MAIIIPVKLLHMPSIPLNKVLRHFSVLELFEFSQCSQKAAAAIKLTNTKNFKLELNFNLSYVRINDDFKFEVKKLRADEVENVTGFRTFEKNQNMIYMDSRNKMTCLWEDRFARLRTIFSHLSKLFGCPTYSVRSDASVPTHAFLLVMHEIISRQSEINVLEIACKSLQENNVKWILEKLTVTDELMLGEKLSEDFGKNNSIQFVAKSLFIFNAKWVTPQKLLSMRNCVAIELDGSLLTDQDIINFFENWKSGQYPNLEFLSIKSEKLTRDLVLPGALRIERDFGWSQPKIICGKQRYIHCDFQILAHNGTIGSVQLDELARDVQFMVS</sequence>
<dbReference type="InterPro" id="IPR012885">
    <property type="entry name" value="F-box_Sdz-33"/>
</dbReference>
<dbReference type="GeneID" id="9813179"/>
<organism evidence="2 3">
    <name type="scientific">Caenorhabditis remanei</name>
    <name type="common">Caenorhabditis vulgaris</name>
    <dbReference type="NCBI Taxonomy" id="31234"/>
    <lineage>
        <taxon>Eukaryota</taxon>
        <taxon>Metazoa</taxon>
        <taxon>Ecdysozoa</taxon>
        <taxon>Nematoda</taxon>
        <taxon>Chromadorea</taxon>
        <taxon>Rhabditida</taxon>
        <taxon>Rhabditina</taxon>
        <taxon>Rhabditomorpha</taxon>
        <taxon>Rhabditoidea</taxon>
        <taxon>Rhabditidae</taxon>
        <taxon>Peloderinae</taxon>
        <taxon>Caenorhabditis</taxon>
    </lineage>
</organism>
<dbReference type="PROSITE" id="PS50181">
    <property type="entry name" value="FBOX"/>
    <property type="match status" value="1"/>
</dbReference>
<dbReference type="InterPro" id="IPR001810">
    <property type="entry name" value="F-box_dom"/>
</dbReference>
<accession>A0A6A5GDI2</accession>
<dbReference type="KEGG" id="crq:GCK72_019676"/>
<comment type="caution">
    <text evidence="2">The sequence shown here is derived from an EMBL/GenBank/DDBJ whole genome shotgun (WGS) entry which is preliminary data.</text>
</comment>
<protein>
    <recommendedName>
        <fullName evidence="1">F-box domain-containing protein</fullName>
    </recommendedName>
</protein>
<dbReference type="Pfam" id="PF07735">
    <property type="entry name" value="FBA_2"/>
    <property type="match status" value="1"/>
</dbReference>
<proteinExistence type="predicted"/>
<dbReference type="Pfam" id="PF00646">
    <property type="entry name" value="F-box"/>
    <property type="match status" value="1"/>
</dbReference>
<dbReference type="Proteomes" id="UP000483820">
    <property type="component" value="Chromosome V"/>
</dbReference>
<dbReference type="PANTHER" id="PTHR21503">
    <property type="entry name" value="F-BOX-CONTAINING HYPOTHETICAL PROTEIN C.ELEGANS"/>
    <property type="match status" value="1"/>
</dbReference>